<organism evidence="2 3">
    <name type="scientific">Faecalibacter macacae</name>
    <dbReference type="NCBI Taxonomy" id="1859289"/>
    <lineage>
        <taxon>Bacteria</taxon>
        <taxon>Pseudomonadati</taxon>
        <taxon>Bacteroidota</taxon>
        <taxon>Flavobacteriia</taxon>
        <taxon>Flavobacteriales</taxon>
        <taxon>Weeksellaceae</taxon>
        <taxon>Faecalibacter</taxon>
    </lineage>
</organism>
<accession>A0A3L9MAS7</accession>
<dbReference type="RefSeq" id="WP_121934603.1">
    <property type="nucleotide sequence ID" value="NZ_RDOJ01000008.1"/>
</dbReference>
<dbReference type="InterPro" id="IPR014710">
    <property type="entry name" value="RmlC-like_jellyroll"/>
</dbReference>
<name>A0A3L9MAS7_9FLAO</name>
<reference evidence="2 3" key="1">
    <citation type="submission" date="2018-10" db="EMBL/GenBank/DDBJ databases">
        <authorList>
            <person name="Chen X."/>
        </authorList>
    </citation>
    <scope>NUCLEOTIDE SEQUENCE [LARGE SCALE GENOMIC DNA]</scope>
    <source>
        <strain evidence="2 3">YIM 102668</strain>
    </source>
</reference>
<dbReference type="InterPro" id="IPR000595">
    <property type="entry name" value="cNMP-bd_dom"/>
</dbReference>
<sequence length="191" mass="22697">MTFDKHPIIQDIISQIPLHEEECKLIQEVFKLQEYKRKALIFENGKRMNQLYFIVEGLVKLSFTDHKGKEFILGFAMENWWETDLGAFFYKELASYDLIAMEKTKLYAITDMDYNLLLNKIPLLKSYFLGKSIRGSFAAQQRVLSLLSMDSKERYHQLLKLYPQWFQRIPKKYIATYLGVSRETLSRMLID</sequence>
<proteinExistence type="predicted"/>
<evidence type="ECO:0000259" key="1">
    <source>
        <dbReference type="PROSITE" id="PS50042"/>
    </source>
</evidence>
<evidence type="ECO:0000313" key="3">
    <source>
        <dbReference type="Proteomes" id="UP000275348"/>
    </source>
</evidence>
<dbReference type="SUPFAM" id="SSF51206">
    <property type="entry name" value="cAMP-binding domain-like"/>
    <property type="match status" value="1"/>
</dbReference>
<dbReference type="Gene3D" id="2.60.120.10">
    <property type="entry name" value="Jelly Rolls"/>
    <property type="match status" value="1"/>
</dbReference>
<evidence type="ECO:0000313" key="2">
    <source>
        <dbReference type="EMBL" id="RLZ09921.1"/>
    </source>
</evidence>
<dbReference type="Proteomes" id="UP000275348">
    <property type="component" value="Unassembled WGS sequence"/>
</dbReference>
<dbReference type="AlphaFoldDB" id="A0A3L9MAS7"/>
<dbReference type="PROSITE" id="PS50042">
    <property type="entry name" value="CNMP_BINDING_3"/>
    <property type="match status" value="1"/>
</dbReference>
<keyword evidence="3" id="KW-1185">Reference proteome</keyword>
<dbReference type="InterPro" id="IPR018490">
    <property type="entry name" value="cNMP-bd_dom_sf"/>
</dbReference>
<feature type="domain" description="Cyclic nucleotide-binding" evidence="1">
    <location>
        <begin position="18"/>
        <end position="118"/>
    </location>
</feature>
<dbReference type="Pfam" id="PF00027">
    <property type="entry name" value="cNMP_binding"/>
    <property type="match status" value="1"/>
</dbReference>
<dbReference type="EMBL" id="RDOJ01000008">
    <property type="protein sequence ID" value="RLZ09921.1"/>
    <property type="molecule type" value="Genomic_DNA"/>
</dbReference>
<gene>
    <name evidence="2" type="ORF">EAH69_07670</name>
</gene>
<dbReference type="CDD" id="cd00038">
    <property type="entry name" value="CAP_ED"/>
    <property type="match status" value="1"/>
</dbReference>
<protein>
    <submittedName>
        <fullName evidence="2">Crp/Fnr family transcriptional regulator</fullName>
    </submittedName>
</protein>
<comment type="caution">
    <text evidence="2">The sequence shown here is derived from an EMBL/GenBank/DDBJ whole genome shotgun (WGS) entry which is preliminary data.</text>
</comment>